<dbReference type="AlphaFoldDB" id="A0A814NSX3"/>
<dbReference type="GO" id="GO:0005524">
    <property type="term" value="F:ATP binding"/>
    <property type="evidence" value="ECO:0007669"/>
    <property type="project" value="InterPro"/>
</dbReference>
<evidence type="ECO:0000259" key="1">
    <source>
        <dbReference type="Pfam" id="PF00004"/>
    </source>
</evidence>
<protein>
    <recommendedName>
        <fullName evidence="1">ATPase AAA-type core domain-containing protein</fullName>
    </recommendedName>
</protein>
<evidence type="ECO:0000313" key="2">
    <source>
        <dbReference type="EMBL" id="CAF1096947.1"/>
    </source>
</evidence>
<dbReference type="Proteomes" id="UP000663881">
    <property type="component" value="Unassembled WGS sequence"/>
</dbReference>
<proteinExistence type="predicted"/>
<dbReference type="GO" id="GO:0016887">
    <property type="term" value="F:ATP hydrolysis activity"/>
    <property type="evidence" value="ECO:0007669"/>
    <property type="project" value="InterPro"/>
</dbReference>
<organism evidence="2 4">
    <name type="scientific">Adineta steineri</name>
    <dbReference type="NCBI Taxonomy" id="433720"/>
    <lineage>
        <taxon>Eukaryota</taxon>
        <taxon>Metazoa</taxon>
        <taxon>Spiralia</taxon>
        <taxon>Gnathifera</taxon>
        <taxon>Rotifera</taxon>
        <taxon>Eurotatoria</taxon>
        <taxon>Bdelloidea</taxon>
        <taxon>Adinetida</taxon>
        <taxon>Adinetidae</taxon>
        <taxon>Adineta</taxon>
    </lineage>
</organism>
<dbReference type="InterPro" id="IPR003959">
    <property type="entry name" value="ATPase_AAA_core"/>
</dbReference>
<dbReference type="InterPro" id="IPR027417">
    <property type="entry name" value="P-loop_NTPase"/>
</dbReference>
<dbReference type="SUPFAM" id="SSF52540">
    <property type="entry name" value="P-loop containing nucleoside triphosphate hydrolases"/>
    <property type="match status" value="2"/>
</dbReference>
<comment type="caution">
    <text evidence="2">The sequence shown here is derived from an EMBL/GenBank/DDBJ whole genome shotgun (WGS) entry which is preliminary data.</text>
</comment>
<dbReference type="Proteomes" id="UP000663891">
    <property type="component" value="Unassembled WGS sequence"/>
</dbReference>
<feature type="domain" description="ATPase AAA-type core" evidence="1">
    <location>
        <begin position="231"/>
        <end position="354"/>
    </location>
</feature>
<evidence type="ECO:0000313" key="3">
    <source>
        <dbReference type="EMBL" id="CAF3518511.1"/>
    </source>
</evidence>
<dbReference type="EMBL" id="CAJNON010000201">
    <property type="protein sequence ID" value="CAF1096947.1"/>
    <property type="molecule type" value="Genomic_DNA"/>
</dbReference>
<reference evidence="2" key="1">
    <citation type="submission" date="2021-02" db="EMBL/GenBank/DDBJ databases">
        <authorList>
            <person name="Nowell W R."/>
        </authorList>
    </citation>
    <scope>NUCLEOTIDE SEQUENCE</scope>
</reference>
<accession>A0A814NSX3</accession>
<dbReference type="Pfam" id="PF00004">
    <property type="entry name" value="AAA"/>
    <property type="match status" value="1"/>
</dbReference>
<sequence>MDEEVSLICDKYTAYFPELSPAALQQLYVQSRSRDKIPAIRLFIGRYNAFPCLLSCTNVESNARFHITTILNYLKNEYQHNIINDVTVNRYHTKSKQFYTSSRLCDLGNGIMVFIKNIFIKSDIDNPNQYSPDLLDDYFIVSRIIAIYHLRHLDTEVENMAREFLKRSVFETKTLKFQMICRNRASEYYLTPINIKKPLIQDLALHYGQSFIKIHENILKELNKKDGKGIVLLYGIPGSGKTNYIRYLMDEIEKKKLIYIPPDKAKDISKPEFLNFLLKHPNSILIIEDAENIIRDRNEPTVNSTQAVANLLNLSDGLLGDAMHMQIIATFNCDLTIVDKALLRKGRLIAHYNFQKLNVNDARILSEKLGFGTKNISTSMSLAEIYNQNEMNDIGETV</sequence>
<dbReference type="OrthoDB" id="9989882at2759"/>
<dbReference type="EMBL" id="CAJOAY010000067">
    <property type="protein sequence ID" value="CAF3518511.1"/>
    <property type="molecule type" value="Genomic_DNA"/>
</dbReference>
<evidence type="ECO:0000313" key="4">
    <source>
        <dbReference type="Proteomes" id="UP000663891"/>
    </source>
</evidence>
<gene>
    <name evidence="3" type="ORF">OKA104_LOCUS2454</name>
    <name evidence="2" type="ORF">VCS650_LOCUS19879</name>
</gene>
<dbReference type="Gene3D" id="3.40.50.300">
    <property type="entry name" value="P-loop containing nucleotide triphosphate hydrolases"/>
    <property type="match status" value="1"/>
</dbReference>
<name>A0A814NSX3_9BILA</name>